<dbReference type="Pfam" id="PF13157">
    <property type="entry name" value="Enas"/>
    <property type="match status" value="1"/>
</dbReference>
<dbReference type="EMBL" id="LYPA01000065">
    <property type="protein sequence ID" value="OBR64368.1"/>
    <property type="molecule type" value="Genomic_DNA"/>
</dbReference>
<evidence type="ECO:0000259" key="1">
    <source>
        <dbReference type="Pfam" id="PF13157"/>
    </source>
</evidence>
<reference evidence="2 3" key="1">
    <citation type="submission" date="2016-05" db="EMBL/GenBank/DDBJ databases">
        <title>Paenibacillus oryzae. sp. nov., isolated from the rice root.</title>
        <authorList>
            <person name="Zhang J."/>
            <person name="Zhang X."/>
        </authorList>
    </citation>
    <scope>NUCLEOTIDE SEQUENCE [LARGE SCALE GENOMIC DNA]</scope>
    <source>
        <strain evidence="2 3">1DrF-4</strain>
    </source>
</reference>
<evidence type="ECO:0000313" key="2">
    <source>
        <dbReference type="EMBL" id="OBR64368.1"/>
    </source>
</evidence>
<dbReference type="OrthoDB" id="2613186at2"/>
<protein>
    <recommendedName>
        <fullName evidence="1">Endospore appendages core domain-containing protein</fullName>
    </recommendedName>
</protein>
<proteinExistence type="predicted"/>
<evidence type="ECO:0000313" key="3">
    <source>
        <dbReference type="Proteomes" id="UP000092024"/>
    </source>
</evidence>
<dbReference type="InterPro" id="IPR025055">
    <property type="entry name" value="Ena_core"/>
</dbReference>
<dbReference type="AlphaFoldDB" id="A0A1A5YFK6"/>
<comment type="caution">
    <text evidence="2">The sequence shown here is derived from an EMBL/GenBank/DDBJ whole genome shotgun (WGS) entry which is preliminary data.</text>
</comment>
<feature type="domain" description="Endospore appendages core" evidence="1">
    <location>
        <begin position="98"/>
        <end position="195"/>
    </location>
</feature>
<sequence>MAGKRDKRNCKNKNSTGHRAALHPCKMRKNPLRPYRIPQRPHIQYVASYTRPVPKALPVIPAKLPVEVETNAAFPQHALSSSQSVSDYELAGRRPITQDKECCGNFQIHDFPDEPLQLWLLGQHLEAVLCQISIYNSPSSTGAVEVSAMGEELAAFVVQPGNTGTFTGTDIKKVSIRFKEGRPAYIEGKYCISTSFLIKRHPCPDECDYE</sequence>
<dbReference type="RefSeq" id="WP_068684963.1">
    <property type="nucleotide sequence ID" value="NZ_LYPA01000065.1"/>
</dbReference>
<name>A0A1A5YFK6_9BACL</name>
<organism evidence="2 3">
    <name type="scientific">Paenibacillus oryzae</name>
    <dbReference type="NCBI Taxonomy" id="1844972"/>
    <lineage>
        <taxon>Bacteria</taxon>
        <taxon>Bacillati</taxon>
        <taxon>Bacillota</taxon>
        <taxon>Bacilli</taxon>
        <taxon>Bacillales</taxon>
        <taxon>Paenibacillaceae</taxon>
        <taxon>Paenibacillus</taxon>
    </lineage>
</organism>
<dbReference type="Proteomes" id="UP000092024">
    <property type="component" value="Unassembled WGS sequence"/>
</dbReference>
<keyword evidence="3" id="KW-1185">Reference proteome</keyword>
<accession>A0A1A5YFK6</accession>
<gene>
    <name evidence="2" type="ORF">A7K91_12745</name>
</gene>